<keyword evidence="2" id="KW-0175">Coiled coil</keyword>
<dbReference type="EMBL" id="CP144694">
    <property type="protein sequence ID" value="WVZ03733.1"/>
    <property type="molecule type" value="Genomic_DNA"/>
</dbReference>
<feature type="compositionally biased region" description="Polar residues" evidence="3">
    <location>
        <begin position="18"/>
        <end position="42"/>
    </location>
</feature>
<comment type="similarity">
    <text evidence="1">Belongs to the LOB domain-containing protein family.</text>
</comment>
<sequence length="264" mass="28949">MLPASPFLYKKDLDSASINKPHQATTTPSSSFFLSVSQTQHNQRTDTHKGTNKQTRLETEMESSDTYTPTSSAPLSHSPTSSSSSPPPPPPPTVVMSPCAACKILRRRCAEKCVLAPYFPPTEPAKFTIAHRVFGASNIIKFLQELPESQRADAVTSMVYEASARIRDPVYGCAGAICQLQKQVNELQAQLAKSQAELVTMQLQQANLVALICMEMAQSPQESPQQSVDNFISTPPHTGGYQSGMNNFFEENTSPNALWEPLWT</sequence>
<name>A0AAQ3N7L4_VIGMU</name>
<dbReference type="Proteomes" id="UP001374535">
    <property type="component" value="Chromosome 7"/>
</dbReference>
<proteinExistence type="inferred from homology"/>
<dbReference type="PANTHER" id="PTHR31301">
    <property type="entry name" value="LOB DOMAIN-CONTAINING PROTEIN 4-RELATED"/>
    <property type="match status" value="1"/>
</dbReference>
<dbReference type="Pfam" id="PF03195">
    <property type="entry name" value="LOB"/>
    <property type="match status" value="1"/>
</dbReference>
<reference evidence="5 6" key="1">
    <citation type="journal article" date="2023" name="Life. Sci Alliance">
        <title>Evolutionary insights into 3D genome organization and epigenetic landscape of Vigna mungo.</title>
        <authorList>
            <person name="Junaid A."/>
            <person name="Singh B."/>
            <person name="Bhatia S."/>
        </authorList>
    </citation>
    <scope>NUCLEOTIDE SEQUENCE [LARGE SCALE GENOMIC DNA]</scope>
    <source>
        <strain evidence="5">Urdbean</strain>
    </source>
</reference>
<feature type="region of interest" description="Disordered" evidence="3">
    <location>
        <begin position="18"/>
        <end position="93"/>
    </location>
</feature>
<feature type="coiled-coil region" evidence="2">
    <location>
        <begin position="177"/>
        <end position="204"/>
    </location>
</feature>
<evidence type="ECO:0000256" key="3">
    <source>
        <dbReference type="SAM" id="MobiDB-lite"/>
    </source>
</evidence>
<feature type="compositionally biased region" description="Low complexity" evidence="3">
    <location>
        <begin position="68"/>
        <end position="84"/>
    </location>
</feature>
<evidence type="ECO:0000313" key="5">
    <source>
        <dbReference type="EMBL" id="WVZ03733.1"/>
    </source>
</evidence>
<organism evidence="5 6">
    <name type="scientific">Vigna mungo</name>
    <name type="common">Black gram</name>
    <name type="synonym">Phaseolus mungo</name>
    <dbReference type="NCBI Taxonomy" id="3915"/>
    <lineage>
        <taxon>Eukaryota</taxon>
        <taxon>Viridiplantae</taxon>
        <taxon>Streptophyta</taxon>
        <taxon>Embryophyta</taxon>
        <taxon>Tracheophyta</taxon>
        <taxon>Spermatophyta</taxon>
        <taxon>Magnoliopsida</taxon>
        <taxon>eudicotyledons</taxon>
        <taxon>Gunneridae</taxon>
        <taxon>Pentapetalae</taxon>
        <taxon>rosids</taxon>
        <taxon>fabids</taxon>
        <taxon>Fabales</taxon>
        <taxon>Fabaceae</taxon>
        <taxon>Papilionoideae</taxon>
        <taxon>50 kb inversion clade</taxon>
        <taxon>NPAAA clade</taxon>
        <taxon>indigoferoid/millettioid clade</taxon>
        <taxon>Phaseoleae</taxon>
        <taxon>Vigna</taxon>
    </lineage>
</organism>
<dbReference type="AlphaFoldDB" id="A0AAQ3N7L4"/>
<accession>A0AAQ3N7L4</accession>
<dbReference type="InterPro" id="IPR004883">
    <property type="entry name" value="LOB"/>
</dbReference>
<keyword evidence="6" id="KW-1185">Reference proteome</keyword>
<dbReference type="PROSITE" id="PS50891">
    <property type="entry name" value="LOB"/>
    <property type="match status" value="1"/>
</dbReference>
<evidence type="ECO:0000259" key="4">
    <source>
        <dbReference type="PROSITE" id="PS50891"/>
    </source>
</evidence>
<protein>
    <recommendedName>
        <fullName evidence="4">LOB domain-containing protein</fullName>
    </recommendedName>
</protein>
<evidence type="ECO:0000256" key="1">
    <source>
        <dbReference type="ARBA" id="ARBA00005474"/>
    </source>
</evidence>
<feature type="domain" description="LOB" evidence="4">
    <location>
        <begin position="97"/>
        <end position="198"/>
    </location>
</feature>
<feature type="compositionally biased region" description="Basic and acidic residues" evidence="3">
    <location>
        <begin position="43"/>
        <end position="59"/>
    </location>
</feature>
<dbReference type="PANTHER" id="PTHR31301:SF206">
    <property type="entry name" value="LOB DOMAIN-CONTAINING PROTEIN 1"/>
    <property type="match status" value="1"/>
</dbReference>
<evidence type="ECO:0000256" key="2">
    <source>
        <dbReference type="SAM" id="Coils"/>
    </source>
</evidence>
<evidence type="ECO:0000313" key="6">
    <source>
        <dbReference type="Proteomes" id="UP001374535"/>
    </source>
</evidence>
<gene>
    <name evidence="5" type="ORF">V8G54_024539</name>
</gene>